<keyword evidence="2" id="KW-1185">Reference proteome</keyword>
<organism evidence="1 2">
    <name type="scientific">Brassica carinata</name>
    <name type="common">Ethiopian mustard</name>
    <name type="synonym">Abyssinian cabbage</name>
    <dbReference type="NCBI Taxonomy" id="52824"/>
    <lineage>
        <taxon>Eukaryota</taxon>
        <taxon>Viridiplantae</taxon>
        <taxon>Streptophyta</taxon>
        <taxon>Embryophyta</taxon>
        <taxon>Tracheophyta</taxon>
        <taxon>Spermatophyta</taxon>
        <taxon>Magnoliopsida</taxon>
        <taxon>eudicotyledons</taxon>
        <taxon>Gunneridae</taxon>
        <taxon>Pentapetalae</taxon>
        <taxon>rosids</taxon>
        <taxon>malvids</taxon>
        <taxon>Brassicales</taxon>
        <taxon>Brassicaceae</taxon>
        <taxon>Brassiceae</taxon>
        <taxon>Brassica</taxon>
    </lineage>
</organism>
<evidence type="ECO:0000313" key="1">
    <source>
        <dbReference type="EMBL" id="KAG2249321.1"/>
    </source>
</evidence>
<dbReference type="AlphaFoldDB" id="A0A8X7TRA8"/>
<dbReference type="OrthoDB" id="10501611at2759"/>
<dbReference type="Proteomes" id="UP000886595">
    <property type="component" value="Unassembled WGS sequence"/>
</dbReference>
<accession>A0A8X7TRA8</accession>
<name>A0A8X7TRA8_BRACI</name>
<sequence length="250" mass="28803">MAITSEVVLSDLWPICLTQSLDLLSCLFKLVGVYDDENFILKLKVGLKNVCIDDQADTVTFFEGYQDISRRGITHDSYESEVWHYNIGVAKRIGDGSTDLDAPVFRWTDRFDKTVRGALDGDVRVTWRMMLMASRLDRGLLKTLRLLEKWGNEVMVRHELGQRQESLLRFRYLRISNGISQTAMSDVLRELRTNKKNKPRIEEAAHVPNVYHSYIKRWCKETGVCEPVTGNVQGTELPEQCDDDLLEKTK</sequence>
<gene>
    <name evidence="1" type="ORF">Bca52824_088949</name>
</gene>
<proteinExistence type="predicted"/>
<dbReference type="EMBL" id="JAAMPC010000017">
    <property type="protein sequence ID" value="KAG2249321.1"/>
    <property type="molecule type" value="Genomic_DNA"/>
</dbReference>
<comment type="caution">
    <text evidence="1">The sequence shown here is derived from an EMBL/GenBank/DDBJ whole genome shotgun (WGS) entry which is preliminary data.</text>
</comment>
<evidence type="ECO:0000313" key="2">
    <source>
        <dbReference type="Proteomes" id="UP000886595"/>
    </source>
</evidence>
<protein>
    <submittedName>
        <fullName evidence="1">Uncharacterized protein</fullName>
    </submittedName>
</protein>
<reference evidence="1 2" key="1">
    <citation type="submission" date="2020-02" db="EMBL/GenBank/DDBJ databases">
        <authorList>
            <person name="Ma Q."/>
            <person name="Huang Y."/>
            <person name="Song X."/>
            <person name="Pei D."/>
        </authorList>
    </citation>
    <scope>NUCLEOTIDE SEQUENCE [LARGE SCALE GENOMIC DNA]</scope>
    <source>
        <strain evidence="1">Sxm20200214</strain>
        <tissue evidence="1">Leaf</tissue>
    </source>
</reference>